<feature type="compositionally biased region" description="Pro residues" evidence="1">
    <location>
        <begin position="315"/>
        <end position="326"/>
    </location>
</feature>
<feature type="region of interest" description="Disordered" evidence="1">
    <location>
        <begin position="1161"/>
        <end position="1253"/>
    </location>
</feature>
<feature type="region of interest" description="Disordered" evidence="1">
    <location>
        <begin position="596"/>
        <end position="695"/>
    </location>
</feature>
<feature type="compositionally biased region" description="Polar residues" evidence="1">
    <location>
        <begin position="1223"/>
        <end position="1236"/>
    </location>
</feature>
<feature type="region of interest" description="Disordered" evidence="1">
    <location>
        <begin position="990"/>
        <end position="1138"/>
    </location>
</feature>
<name>A0ABQ5SJ81_9CHLO</name>
<feature type="region of interest" description="Disordered" evidence="1">
    <location>
        <begin position="1465"/>
        <end position="1524"/>
    </location>
</feature>
<dbReference type="PANTHER" id="PTHR24216:SF65">
    <property type="entry name" value="PAXILLIN-LIKE PROTEIN 1"/>
    <property type="match status" value="1"/>
</dbReference>
<feature type="compositionally biased region" description="Polar residues" evidence="1">
    <location>
        <begin position="442"/>
        <end position="458"/>
    </location>
</feature>
<evidence type="ECO:0008006" key="4">
    <source>
        <dbReference type="Google" id="ProtNLM"/>
    </source>
</evidence>
<feature type="compositionally biased region" description="Low complexity" evidence="1">
    <location>
        <begin position="651"/>
        <end position="670"/>
    </location>
</feature>
<reference evidence="2 3" key="1">
    <citation type="journal article" date="2023" name="IScience">
        <title>Expanded male sex-determining region conserved during the evolution of homothallism in the green alga Volvox.</title>
        <authorList>
            <person name="Yamamoto K."/>
            <person name="Matsuzaki R."/>
            <person name="Mahakham W."/>
            <person name="Heman W."/>
            <person name="Sekimoto H."/>
            <person name="Kawachi M."/>
            <person name="Minakuchi Y."/>
            <person name="Toyoda A."/>
            <person name="Nozaki H."/>
        </authorList>
    </citation>
    <scope>NUCLEOTIDE SEQUENCE [LARGE SCALE GENOMIC DNA]</scope>
    <source>
        <strain evidence="2 3">NIES-4468</strain>
    </source>
</reference>
<feature type="region of interest" description="Disordered" evidence="1">
    <location>
        <begin position="40"/>
        <end position="81"/>
    </location>
</feature>
<protein>
    <recommendedName>
        <fullName evidence="4">S1 motif domain-containing protein</fullName>
    </recommendedName>
</protein>
<feature type="compositionally biased region" description="Low complexity" evidence="1">
    <location>
        <begin position="1124"/>
        <end position="1138"/>
    </location>
</feature>
<feature type="compositionally biased region" description="Low complexity" evidence="1">
    <location>
        <begin position="261"/>
        <end position="285"/>
    </location>
</feature>
<feature type="region of interest" description="Disordered" evidence="1">
    <location>
        <begin position="1851"/>
        <end position="1886"/>
    </location>
</feature>
<feature type="region of interest" description="Disordered" evidence="1">
    <location>
        <begin position="2676"/>
        <end position="2712"/>
    </location>
</feature>
<feature type="compositionally biased region" description="Low complexity" evidence="1">
    <location>
        <begin position="1077"/>
        <end position="1087"/>
    </location>
</feature>
<keyword evidence="3" id="KW-1185">Reference proteome</keyword>
<feature type="compositionally biased region" description="Low complexity" evidence="1">
    <location>
        <begin position="862"/>
        <end position="897"/>
    </location>
</feature>
<feature type="region of interest" description="Disordered" evidence="1">
    <location>
        <begin position="2469"/>
        <end position="2496"/>
    </location>
</feature>
<feature type="compositionally biased region" description="Low complexity" evidence="1">
    <location>
        <begin position="1866"/>
        <end position="1878"/>
    </location>
</feature>
<feature type="compositionally biased region" description="Acidic residues" evidence="1">
    <location>
        <begin position="67"/>
        <end position="80"/>
    </location>
</feature>
<comment type="caution">
    <text evidence="2">The sequence shown here is derived from an EMBL/GenBank/DDBJ whole genome shotgun (WGS) entry which is preliminary data.</text>
</comment>
<feature type="region of interest" description="Disordered" evidence="1">
    <location>
        <begin position="845"/>
        <end position="966"/>
    </location>
</feature>
<dbReference type="Proteomes" id="UP001165090">
    <property type="component" value="Unassembled WGS sequence"/>
</dbReference>
<feature type="compositionally biased region" description="Low complexity" evidence="1">
    <location>
        <begin position="2676"/>
        <end position="2696"/>
    </location>
</feature>
<feature type="region of interest" description="Disordered" evidence="1">
    <location>
        <begin position="204"/>
        <end position="346"/>
    </location>
</feature>
<feature type="compositionally biased region" description="Low complexity" evidence="1">
    <location>
        <begin position="1004"/>
        <end position="1042"/>
    </location>
</feature>
<feature type="compositionally biased region" description="Low complexity" evidence="1">
    <location>
        <begin position="298"/>
        <end position="310"/>
    </location>
</feature>
<feature type="compositionally biased region" description="Pro residues" evidence="1">
    <location>
        <begin position="1168"/>
        <end position="1200"/>
    </location>
</feature>
<feature type="region of interest" description="Disordered" evidence="1">
    <location>
        <begin position="417"/>
        <end position="460"/>
    </location>
</feature>
<feature type="compositionally biased region" description="Gly residues" evidence="1">
    <location>
        <begin position="1507"/>
        <end position="1516"/>
    </location>
</feature>
<feature type="compositionally biased region" description="Low complexity" evidence="1">
    <location>
        <begin position="2284"/>
        <end position="2297"/>
    </location>
</feature>
<feature type="compositionally biased region" description="Low complexity" evidence="1">
    <location>
        <begin position="1275"/>
        <end position="1297"/>
    </location>
</feature>
<feature type="compositionally biased region" description="Basic and acidic residues" evidence="1">
    <location>
        <begin position="369"/>
        <end position="383"/>
    </location>
</feature>
<feature type="compositionally biased region" description="Low complexity" evidence="1">
    <location>
        <begin position="2102"/>
        <end position="2118"/>
    </location>
</feature>
<feature type="compositionally biased region" description="Pro residues" evidence="1">
    <location>
        <begin position="556"/>
        <end position="571"/>
    </location>
</feature>
<feature type="compositionally biased region" description="Polar residues" evidence="1">
    <location>
        <begin position="1476"/>
        <end position="1488"/>
    </location>
</feature>
<dbReference type="PANTHER" id="PTHR24216">
    <property type="entry name" value="PAXILLIN-RELATED"/>
    <property type="match status" value="1"/>
</dbReference>
<feature type="region of interest" description="Disordered" evidence="1">
    <location>
        <begin position="1273"/>
        <end position="1342"/>
    </location>
</feature>
<feature type="region of interest" description="Disordered" evidence="1">
    <location>
        <begin position="487"/>
        <end position="579"/>
    </location>
</feature>
<organism evidence="2 3">
    <name type="scientific">Volvox africanus</name>
    <dbReference type="NCBI Taxonomy" id="51714"/>
    <lineage>
        <taxon>Eukaryota</taxon>
        <taxon>Viridiplantae</taxon>
        <taxon>Chlorophyta</taxon>
        <taxon>core chlorophytes</taxon>
        <taxon>Chlorophyceae</taxon>
        <taxon>CS clade</taxon>
        <taxon>Chlamydomonadales</taxon>
        <taxon>Volvocaceae</taxon>
        <taxon>Volvox</taxon>
    </lineage>
</organism>
<feature type="compositionally biased region" description="Basic and acidic residues" evidence="1">
    <location>
        <begin position="2302"/>
        <end position="2316"/>
    </location>
</feature>
<sequence>MHLLGAGSLNLAVARNLPGGRSPCIRIRWPRQHICDLTASASRRKDTGSSSRRPRRGSAYDGSESGNSDDDDDIDDEDGDSQVAKYGDLLYGTSDYGIVGEMDSDTAAIAEFVRAKQLATMRRARLSAAADAAAAARVRDAGLQEYLATQGLGSISQFRELVEQEAQHTMEELKEANLAALEVQIAAEGGDLEADWAALESTRSTTGLAKSSGGVRPGSGTGAPLPEDTLLAPPSNPRVDWLRSQSQQMRRKRRLFEPVDGDGSLYDDPLSGSGSDDDGTSAYDYKPQSSSNARRAVSRWSTGRSSSGTSDEAPSRPPQPALPPKVNPFLSLPRRPSDAFDPSNDVEAILDRMMDSDLTAAQQQLRVVNGRDIDEADDQRYDDDGYDEYGNRRPGAADPATANDEYADRMLRALRGALTDKSNLGRDGVEGLAARPTRPGSAGSSHKNRTTASGSGKASKQLLAAAPDDYDALAELLEAVGGELEQQVVDGMLDDDDDDEGVAASPGSKRPLTTTELLRSQVPLQRGPSGSAPARPQLLGRPTATGPSGLDSPRATRPPSPSSSSPFPPPSVRSLSAFAEDDAQLLEELLSDDAFTSNPAAGQADVVRSQSLDDLLLDSDGDGDREQPSASSGSRLPSLESKPMPRGRTGGASSANSSSSSSRGGSSRSGKVGGPGGTDKIRSSRTASFNLARRDQEELLRDDWDADLYGLDEQIGDLGSGTKDGSDAWLLSSAESARSGGLGAAAAKPAPQLLAKPSKQVASNVGSVGAGAGVGRSSSTHMDVKARASGAAALGEKDLGEILRGLSELDDEMVKEEELGDGDWQVVGPGAGSTTAPPPVAQLAARPMRSPANGGTGGGSTGTSITINNNNTSTATNNTSTTSTNTNTNNTNNTNNKKNTKRSDITPSKRLREKTLSWASRDSPEATARGSGAEAQMPQPYLTGPSTAPPEGAPGADPNPNSSASAAISLEEALAVLANPKRAAALARLEGKPLLSAPPPRQGTSDNTSSNAATANNTRTKSSTTGKSSSSSVSSSKLASSSQIAGPPRTSVPARTVAEANPPQQVPTSSTQEPLASRQQQQQQSSQRNKDLRTSAGSSAAAPEPVPASGPGAAQATMEVVGGAQAKSPAELAAAAAAAAATLLDAGKAGQLRSFRSVATGTKVPIAAVPPPRPAVTSPSPPPSSPPSPSPPPAAPPPAAPTASAITADVKSTIAVIPPHPVRTTTEPSSDNTSPVTGRDVAATTEGTAATSPKVHAWTRIPAMRPWRPGRTSLPVPSAAEPSSTAATVPFPATAASRPPSINADMRKGLAADGPLKPAALPAAPSVPSPGTSQVVGSRKQRDRLWDPALQLDRAPASRPVSTLYLSAGVGSTASLPRGSDGTPTASSPSTPMSFPKRLRRLRLMVIRGELVEGVVDAKFDVSKYQGVAAVFPKLANLGVAQPVWVWADGLLGWRCKRIPETQTTAASAEMGAGTGETQAQEAPTGSQDPAAAHSGASQGSVAAGPVDGGSGGGGPDRGRPGMSRPYKRIWAAVTSVRALSEDEARFLGTWATAGGAEGGAAAAARLRSGGILADYVPADLSVQAVEVLAPASQRWNSLSRSFRRQMLDLNRGRTVSARVLALSERGAYCEVNMEAPRLSPDLGDAGAAVAGREGKLKDGAAVGAPATPSTAALLSSDGEDAGEATAAATAEELGRAPRAAPRVAPYSQLCFLPVESMAGALAADWPQIVQADKDARVRALARATGDFGPLLSARARTTRTAWTRIMRPGDVVECRVEGSVLTPVSVLLGLLSQNTHQASMALLEALDLAPPRSETTAPDAGANYASGITMGAAGAKVEQLSLGSWRLKSAMENEERTRKSGNGTAAAVPAGKEAPAADGTAPASSILMDDTTARVSAILGAPPLDGGADHAAAAAPPQPGPRDPASRPVVLALGINWLSQRGAVDRGSTTVLEVSSVHEHAVDVRPIDRSTPGSNFPGLKFPVSTPREALLGPLDASVQLPGCESVTVEKVPAASWVPLPRGGGSPLVHEPLGTLSESSSEREKPDPPPPGALPALVKPLRPMGTRGGSSSASASPVPPPRHDSRPHQNPARSSTTPPSPLQLQRPPLRPLQRSPRPLKLKTPQAPSDLASVGNRNAIAADTYADADVGQPVAAAHASGAIQGSWSWDSALKLNAPSSSWPAAAAAASASIAADDGATLSGARSFSPTMQFMDRLKRVRLMVMCGDLVEGYLQGPYDVTRNAVAAIFPGLSKLGVKQPVWIPAGHLLNWRKDLINKVGADGAADVGGDASSSSSSGPLEAPAREEAQGKRGDKEVPAPGNQVRSRGLRTAAQPSRPTKRIWVAVTSVCVDVRDTVEEASRKGQMMATADAQDGQLPAVAPAGEVPAAAAAAAAAAAVGTAACPGVDDVSGSPAHLVVQVQEVTPPWPQRWASGFATARRQVIASNRGRQVDAHVLAITERGVYCGLQLEAPGRPGDSHRGSKGAPSSAFEEKPTAMSVVGASVAEGEEPDAKSEGPAQVPEAADTHLVVHHQLAFVPRESLAAPLAAAWEDMVAADKKFRARAIGRSVGDVAQLTELHRAKSGADLRGERMRMGDVLVAIVDSSFMCVGIPQFPVMTVLRQVPHQVSGELLRALDIAVPLGLAGPTISAADGGSTTGQGTVVAAAAAAVSDGAACKSGSSSSRSNSSSSSESPVAAGGGAGGTVLAPTMVT</sequence>
<evidence type="ECO:0000256" key="1">
    <source>
        <dbReference type="SAM" id="MobiDB-lite"/>
    </source>
</evidence>
<feature type="region of interest" description="Disordered" evidence="1">
    <location>
        <begin position="1373"/>
        <end position="1394"/>
    </location>
</feature>
<feature type="region of interest" description="Disordered" evidence="1">
    <location>
        <begin position="1900"/>
        <end position="1928"/>
    </location>
</feature>
<feature type="compositionally biased region" description="Acidic residues" evidence="1">
    <location>
        <begin position="492"/>
        <end position="501"/>
    </location>
</feature>
<feature type="compositionally biased region" description="Low complexity" evidence="1">
    <location>
        <begin position="1095"/>
        <end position="1114"/>
    </location>
</feature>
<dbReference type="EMBL" id="BSDZ01000089">
    <property type="protein sequence ID" value="GLI70017.1"/>
    <property type="molecule type" value="Genomic_DNA"/>
</dbReference>
<proteinExistence type="predicted"/>
<gene>
    <name evidence="2" type="ORF">VaNZ11_014751</name>
</gene>
<feature type="region of interest" description="Disordered" evidence="1">
    <location>
        <begin position="2284"/>
        <end position="2336"/>
    </location>
</feature>
<feature type="compositionally biased region" description="Low complexity" evidence="1">
    <location>
        <begin position="1901"/>
        <end position="1916"/>
    </location>
</feature>
<feature type="compositionally biased region" description="Low complexity" evidence="1">
    <location>
        <begin position="953"/>
        <end position="966"/>
    </location>
</feature>
<feature type="compositionally biased region" description="Low complexity" evidence="1">
    <location>
        <begin position="1383"/>
        <end position="1392"/>
    </location>
</feature>
<accession>A0ABQ5SJ81</accession>
<evidence type="ECO:0000313" key="2">
    <source>
        <dbReference type="EMBL" id="GLI70017.1"/>
    </source>
</evidence>
<feature type="compositionally biased region" description="Polar residues" evidence="1">
    <location>
        <begin position="1062"/>
        <end position="1074"/>
    </location>
</feature>
<feature type="region of interest" description="Disordered" evidence="1">
    <location>
        <begin position="2017"/>
        <end position="2132"/>
    </location>
</feature>
<feature type="region of interest" description="Disordered" evidence="1">
    <location>
        <begin position="361"/>
        <end position="404"/>
    </location>
</feature>
<feature type="region of interest" description="Disordered" evidence="1">
    <location>
        <begin position="1670"/>
        <end position="1691"/>
    </location>
</feature>
<evidence type="ECO:0000313" key="3">
    <source>
        <dbReference type="Proteomes" id="UP001165090"/>
    </source>
</evidence>
<feature type="compositionally biased region" description="Low complexity" evidence="1">
    <location>
        <begin position="1311"/>
        <end position="1331"/>
    </location>
</feature>